<accession>A0AA37RCS0</accession>
<dbReference type="PANTHER" id="PTHR10629">
    <property type="entry name" value="CYTOSINE-SPECIFIC METHYLTRANSFERASE"/>
    <property type="match status" value="1"/>
</dbReference>
<evidence type="ECO:0000313" key="9">
    <source>
        <dbReference type="Proteomes" id="UP001161257"/>
    </source>
</evidence>
<evidence type="ECO:0000256" key="1">
    <source>
        <dbReference type="ARBA" id="ARBA00011975"/>
    </source>
</evidence>
<dbReference type="InterPro" id="IPR018117">
    <property type="entry name" value="C5_DNA_meth_AS"/>
</dbReference>
<dbReference type="GO" id="GO:0032259">
    <property type="term" value="P:methylation"/>
    <property type="evidence" value="ECO:0007669"/>
    <property type="project" value="UniProtKB-KW"/>
</dbReference>
<comment type="similarity">
    <text evidence="7">Belongs to the class I-like SAM-binding methyltransferase superfamily. C5-methyltransferase family.</text>
</comment>
<name>A0AA37RCS0_PSEPU</name>
<dbReference type="Proteomes" id="UP001161257">
    <property type="component" value="Unassembled WGS sequence"/>
</dbReference>
<gene>
    <name evidence="8" type="ORF">PPUN14671_09220</name>
</gene>
<dbReference type="GO" id="GO:0003677">
    <property type="term" value="F:DNA binding"/>
    <property type="evidence" value="ECO:0007669"/>
    <property type="project" value="TreeGrafter"/>
</dbReference>
<evidence type="ECO:0000256" key="7">
    <source>
        <dbReference type="PROSITE-ProRule" id="PRU01016"/>
    </source>
</evidence>
<dbReference type="PROSITE" id="PS51679">
    <property type="entry name" value="SAM_MT_C5"/>
    <property type="match status" value="1"/>
</dbReference>
<dbReference type="RefSeq" id="WP_284353398.1">
    <property type="nucleotide sequence ID" value="NZ_BSKF01000001.1"/>
</dbReference>
<dbReference type="GO" id="GO:0004519">
    <property type="term" value="F:endonuclease activity"/>
    <property type="evidence" value="ECO:0007669"/>
    <property type="project" value="UniProtKB-KW"/>
</dbReference>
<evidence type="ECO:0000256" key="6">
    <source>
        <dbReference type="ARBA" id="ARBA00047422"/>
    </source>
</evidence>
<dbReference type="Pfam" id="PF00145">
    <property type="entry name" value="DNA_methylase"/>
    <property type="match status" value="1"/>
</dbReference>
<dbReference type="AlphaFoldDB" id="A0AA37RCS0"/>
<sequence length="449" mass="50399">MKSVSLFACGGIGDLGLRHAGFDVIVANELVTDRAEVFKHNFPETTMVVGDIWEKQDEILAETRKLLGSDNLDLVFATPPCQGMSKNGRGKLLNLSRAGLRPEIDPRNLLVLPTIAIFKRSGAHTLIMENVPEMDNTLIPDPEHEGELINIIDLIVRSLGAEFVHSVNVVEFADYGVPQSRQRLISIFTKNENLKSYFEAHKTLLPPTTHSKLGEGKFKWVTVRDVISDVPPLDASSLAKAECNKIPYHRVPLLDEEKYLWVSNTGAEKSAFDNQCINPDCRYDSNPTHKASKNLEGVNRASTETPIYCLNCSSLLPRPWVRKEGEYRLMKGFTSAYKRMSWDAPASTLTRNLSYACSDNKLHPEQNRVLSLYEAMKLHTVADYSFEWQRADGKKVSDKLIRELIGESIPPKGLEQIFSFIASISKKEKTTGEDSKKALTENCQQELVF</sequence>
<dbReference type="EMBL" id="BSKJ01000002">
    <property type="protein sequence ID" value="GLO34089.1"/>
    <property type="molecule type" value="Genomic_DNA"/>
</dbReference>
<dbReference type="Gene3D" id="3.90.120.10">
    <property type="entry name" value="DNA Methylase, subunit A, domain 2"/>
    <property type="match status" value="1"/>
</dbReference>
<keyword evidence="8" id="KW-0378">Hydrolase</keyword>
<organism evidence="8 9">
    <name type="scientific">Pseudomonas putida</name>
    <name type="common">Arthrobacter siderocapsulatus</name>
    <dbReference type="NCBI Taxonomy" id="303"/>
    <lineage>
        <taxon>Bacteria</taxon>
        <taxon>Pseudomonadati</taxon>
        <taxon>Pseudomonadota</taxon>
        <taxon>Gammaproteobacteria</taxon>
        <taxon>Pseudomonadales</taxon>
        <taxon>Pseudomonadaceae</taxon>
        <taxon>Pseudomonas</taxon>
    </lineage>
</organism>
<reference evidence="8" key="1">
    <citation type="submission" date="2023-01" db="EMBL/GenBank/DDBJ databases">
        <title>Whole-genome sequence of Pseudomonas putida NBRC 14671.</title>
        <authorList>
            <person name="Morohoshi T."/>
            <person name="Someya N."/>
        </authorList>
    </citation>
    <scope>NUCLEOTIDE SEQUENCE</scope>
    <source>
        <strain evidence="8">NBRC 14671</strain>
    </source>
</reference>
<proteinExistence type="inferred from homology"/>
<feature type="active site" evidence="7">
    <location>
        <position position="81"/>
    </location>
</feature>
<comment type="caution">
    <text evidence="8">The sequence shown here is derived from an EMBL/GenBank/DDBJ whole genome shotgun (WGS) entry which is preliminary data.</text>
</comment>
<keyword evidence="8" id="KW-0255">Endonuclease</keyword>
<evidence type="ECO:0000256" key="4">
    <source>
        <dbReference type="ARBA" id="ARBA00022691"/>
    </source>
</evidence>
<dbReference type="SUPFAM" id="SSF53335">
    <property type="entry name" value="S-adenosyl-L-methionine-dependent methyltransferases"/>
    <property type="match status" value="1"/>
</dbReference>
<evidence type="ECO:0000256" key="2">
    <source>
        <dbReference type="ARBA" id="ARBA00022603"/>
    </source>
</evidence>
<dbReference type="InterPro" id="IPR001525">
    <property type="entry name" value="C5_MeTfrase"/>
</dbReference>
<keyword evidence="8" id="KW-0540">Nuclease</keyword>
<evidence type="ECO:0000313" key="8">
    <source>
        <dbReference type="EMBL" id="GLO34089.1"/>
    </source>
</evidence>
<keyword evidence="4 7" id="KW-0949">S-adenosyl-L-methionine</keyword>
<evidence type="ECO:0000256" key="3">
    <source>
        <dbReference type="ARBA" id="ARBA00022679"/>
    </source>
</evidence>
<dbReference type="EC" id="2.1.1.37" evidence="1"/>
<dbReference type="GO" id="GO:0003886">
    <property type="term" value="F:DNA (cytosine-5-)-methyltransferase activity"/>
    <property type="evidence" value="ECO:0007669"/>
    <property type="project" value="UniProtKB-EC"/>
</dbReference>
<dbReference type="PANTHER" id="PTHR10629:SF52">
    <property type="entry name" value="DNA (CYTOSINE-5)-METHYLTRANSFERASE 1"/>
    <property type="match status" value="1"/>
</dbReference>
<keyword evidence="2 7" id="KW-0489">Methyltransferase</keyword>
<keyword evidence="5" id="KW-0680">Restriction system</keyword>
<dbReference type="Gene3D" id="3.40.50.150">
    <property type="entry name" value="Vaccinia Virus protein VP39"/>
    <property type="match status" value="1"/>
</dbReference>
<dbReference type="GO" id="GO:0009307">
    <property type="term" value="P:DNA restriction-modification system"/>
    <property type="evidence" value="ECO:0007669"/>
    <property type="project" value="UniProtKB-KW"/>
</dbReference>
<keyword evidence="3 7" id="KW-0808">Transferase</keyword>
<protein>
    <recommendedName>
        <fullName evidence="1">DNA (cytosine-5-)-methyltransferase</fullName>
        <ecNumber evidence="1">2.1.1.37</ecNumber>
    </recommendedName>
</protein>
<dbReference type="InterPro" id="IPR029063">
    <property type="entry name" value="SAM-dependent_MTases_sf"/>
</dbReference>
<dbReference type="PROSITE" id="PS00094">
    <property type="entry name" value="C5_MTASE_1"/>
    <property type="match status" value="1"/>
</dbReference>
<comment type="catalytic activity">
    <reaction evidence="6">
        <text>a 2'-deoxycytidine in DNA + S-adenosyl-L-methionine = a 5-methyl-2'-deoxycytidine in DNA + S-adenosyl-L-homocysteine + H(+)</text>
        <dbReference type="Rhea" id="RHEA:13681"/>
        <dbReference type="Rhea" id="RHEA-COMP:11369"/>
        <dbReference type="Rhea" id="RHEA-COMP:11370"/>
        <dbReference type="ChEBI" id="CHEBI:15378"/>
        <dbReference type="ChEBI" id="CHEBI:57856"/>
        <dbReference type="ChEBI" id="CHEBI:59789"/>
        <dbReference type="ChEBI" id="CHEBI:85452"/>
        <dbReference type="ChEBI" id="CHEBI:85454"/>
        <dbReference type="EC" id="2.1.1.37"/>
    </reaction>
</comment>
<dbReference type="InterPro" id="IPR050390">
    <property type="entry name" value="C5-Methyltransferase"/>
</dbReference>
<evidence type="ECO:0000256" key="5">
    <source>
        <dbReference type="ARBA" id="ARBA00022747"/>
    </source>
</evidence>
<dbReference type="GO" id="GO:0044027">
    <property type="term" value="P:negative regulation of gene expression via chromosomal CpG island methylation"/>
    <property type="evidence" value="ECO:0007669"/>
    <property type="project" value="TreeGrafter"/>
</dbReference>